<name>A0AAU7K1K4_9SPHI</name>
<dbReference type="RefSeq" id="WP_406824077.1">
    <property type="nucleotide sequence ID" value="NZ_CP157485.1"/>
</dbReference>
<proteinExistence type="predicted"/>
<reference evidence="1" key="1">
    <citation type="submission" date="2024-05" db="EMBL/GenBank/DDBJ databases">
        <authorList>
            <person name="Kim S."/>
            <person name="Heo J."/>
            <person name="Choi H."/>
            <person name="Choi Y."/>
            <person name="Kwon S.-W."/>
            <person name="Kim Y."/>
        </authorList>
    </citation>
    <scope>NUCLEOTIDE SEQUENCE</scope>
    <source>
        <strain evidence="1">KACC 23697</strain>
    </source>
</reference>
<dbReference type="EMBL" id="CP157485">
    <property type="protein sequence ID" value="XBO46558.1"/>
    <property type="molecule type" value="Genomic_DNA"/>
</dbReference>
<sequence>MSFYFVKQGLWYFGSTSPAIRYSPDETCETSKHTLKTKKSVLKSGAAAAVGFILPTAVPFGHLNPVKARVELLLPKITVKLTETSLKELSTFQQDGYKS</sequence>
<accession>A0AAU7K1K4</accession>
<organism evidence="1">
    <name type="scientific">Pedobacter sp. KACC 23697</name>
    <dbReference type="NCBI Taxonomy" id="3149230"/>
    <lineage>
        <taxon>Bacteria</taxon>
        <taxon>Pseudomonadati</taxon>
        <taxon>Bacteroidota</taxon>
        <taxon>Sphingobacteriia</taxon>
        <taxon>Sphingobacteriales</taxon>
        <taxon>Sphingobacteriaceae</taxon>
        <taxon>Pedobacter</taxon>
    </lineage>
</organism>
<gene>
    <name evidence="1" type="ORF">ABEG20_14800</name>
</gene>
<dbReference type="AlphaFoldDB" id="A0AAU7K1K4"/>
<evidence type="ECO:0000313" key="1">
    <source>
        <dbReference type="EMBL" id="XBO46558.1"/>
    </source>
</evidence>
<protein>
    <submittedName>
        <fullName evidence="1">Uncharacterized protein</fullName>
    </submittedName>
</protein>